<organism evidence="3 4">
    <name type="scientific">Pagothenia borchgrevinki</name>
    <name type="common">Bald rockcod</name>
    <name type="synonym">Trematomus borchgrevinki</name>
    <dbReference type="NCBI Taxonomy" id="8213"/>
    <lineage>
        <taxon>Eukaryota</taxon>
        <taxon>Metazoa</taxon>
        <taxon>Chordata</taxon>
        <taxon>Craniata</taxon>
        <taxon>Vertebrata</taxon>
        <taxon>Euteleostomi</taxon>
        <taxon>Actinopterygii</taxon>
        <taxon>Neopterygii</taxon>
        <taxon>Teleostei</taxon>
        <taxon>Neoteleostei</taxon>
        <taxon>Acanthomorphata</taxon>
        <taxon>Eupercaria</taxon>
        <taxon>Perciformes</taxon>
        <taxon>Notothenioidei</taxon>
        <taxon>Nototheniidae</taxon>
        <taxon>Pagothenia</taxon>
    </lineage>
</organism>
<feature type="domain" description="HAT C-terminal dimerisation" evidence="2">
    <location>
        <begin position="30"/>
        <end position="74"/>
    </location>
</feature>
<accession>A0ABD2GS63</accession>
<evidence type="ECO:0000259" key="2">
    <source>
        <dbReference type="Pfam" id="PF05699"/>
    </source>
</evidence>
<keyword evidence="4" id="KW-1185">Reference proteome</keyword>
<comment type="caution">
    <text evidence="3">The sequence shown here is derived from an EMBL/GenBank/DDBJ whole genome shotgun (WGS) entry which is preliminary data.</text>
</comment>
<dbReference type="Proteomes" id="UP001619887">
    <property type="component" value="Unassembled WGS sequence"/>
</dbReference>
<reference evidence="3 4" key="2">
    <citation type="journal article" date="2024" name="G3 (Bethesda)">
        <title>The genome of the cryopelagic Antarctic bald notothen, Trematomus borchgrevinki.</title>
        <authorList>
            <person name="Rayamajhi N."/>
            <person name="Rivera-Colon A.G."/>
            <person name="Minhas B.F."/>
            <person name="Cheng C.C."/>
            <person name="Catchen J.M."/>
        </authorList>
    </citation>
    <scope>NUCLEOTIDE SEQUENCE [LARGE SCALE GENOMIC DNA]</scope>
    <source>
        <strain evidence="3">AGRC-2024</strain>
    </source>
</reference>
<feature type="region of interest" description="Disordered" evidence="1">
    <location>
        <begin position="1"/>
        <end position="23"/>
    </location>
</feature>
<dbReference type="SUPFAM" id="SSF53098">
    <property type="entry name" value="Ribonuclease H-like"/>
    <property type="match status" value="1"/>
</dbReference>
<dbReference type="EMBL" id="JBIYXZ010002076">
    <property type="protein sequence ID" value="KAL3056819.1"/>
    <property type="molecule type" value="Genomic_DNA"/>
</dbReference>
<protein>
    <recommendedName>
        <fullName evidence="2">HAT C-terminal dimerisation domain-containing protein</fullName>
    </recommendedName>
</protein>
<evidence type="ECO:0000256" key="1">
    <source>
        <dbReference type="SAM" id="MobiDB-lite"/>
    </source>
</evidence>
<dbReference type="InterPro" id="IPR008906">
    <property type="entry name" value="HATC_C_dom"/>
</dbReference>
<sequence length="81" mass="9116">MGFFQGTSRHWSSQEQDTTGHIVRPSSNYEEFGVLYPTVSQLAACALTVPVSSVNCERDFSTLNRVKTNICNRLQGRDGYR</sequence>
<dbReference type="Pfam" id="PF05699">
    <property type="entry name" value="Dimer_Tnp_hAT"/>
    <property type="match status" value="1"/>
</dbReference>
<name>A0ABD2GS63_PAGBO</name>
<evidence type="ECO:0000313" key="3">
    <source>
        <dbReference type="EMBL" id="KAL3056819.1"/>
    </source>
</evidence>
<gene>
    <name evidence="3" type="ORF">OYC64_019321</name>
</gene>
<dbReference type="InterPro" id="IPR012337">
    <property type="entry name" value="RNaseH-like_sf"/>
</dbReference>
<proteinExistence type="predicted"/>
<dbReference type="AlphaFoldDB" id="A0ABD2GS63"/>
<evidence type="ECO:0000313" key="4">
    <source>
        <dbReference type="Proteomes" id="UP001619887"/>
    </source>
</evidence>
<reference evidence="3 4" key="1">
    <citation type="journal article" date="2022" name="G3 (Bethesda)">
        <title>Evaluating Illumina-, Nanopore-, and PacBio-based genome assembly strategies with the bald notothen, Trematomus borchgrevinki.</title>
        <authorList>
            <person name="Rayamajhi N."/>
            <person name="Cheng C.C."/>
            <person name="Catchen J.M."/>
        </authorList>
    </citation>
    <scope>NUCLEOTIDE SEQUENCE [LARGE SCALE GENOMIC DNA]</scope>
    <source>
        <strain evidence="3">AGRC-2024</strain>
    </source>
</reference>